<dbReference type="STRING" id="1121449.SAMN02745704_01420"/>
<dbReference type="Gene3D" id="1.10.287.500">
    <property type="entry name" value="Helix hairpin bin"/>
    <property type="match status" value="2"/>
</dbReference>
<evidence type="ECO:0000313" key="1">
    <source>
        <dbReference type="EMBL" id="SKA80939.1"/>
    </source>
</evidence>
<dbReference type="GO" id="GO:0003824">
    <property type="term" value="F:catalytic activity"/>
    <property type="evidence" value="ECO:0007669"/>
    <property type="project" value="InterPro"/>
</dbReference>
<dbReference type="GO" id="GO:0050920">
    <property type="term" value="P:regulation of chemotaxis"/>
    <property type="evidence" value="ECO:0007669"/>
    <property type="project" value="InterPro"/>
</dbReference>
<keyword evidence="2" id="KW-1185">Reference proteome</keyword>
<protein>
    <submittedName>
        <fullName evidence="1">Chemotaxis protein CheZ</fullName>
    </submittedName>
</protein>
<gene>
    <name evidence="1" type="ORF">SAMN02745704_01420</name>
</gene>
<sequence>MTPEQQLDEMTRELLDGLVGDLAETVAPTIIEAVTNALRGEINAKLSKALMDGELYRRLNDDMQTGLKDIYAEIKTAKGGESVVPQIVAEADPEELFNQASDQLDAVLQTTEKAAVDIIEIVEQLQEMQGVVDKIVKGFESGGVTRHDRERLKEINTTLGNDLSQIMVTMSFQDLTGQRIKIIIDSLKKIEQIVQHLIVSTGLMIQTRAAAPDKNLEEIEEEVKSRTTQLNGPSMETDQQNVDDLLSQFGL</sequence>
<dbReference type="InterPro" id="IPR007439">
    <property type="entry name" value="Chemotax_Pase_CheZ"/>
</dbReference>
<dbReference type="RefSeq" id="WP_078717011.1">
    <property type="nucleotide sequence ID" value="NZ_FUYC01000004.1"/>
</dbReference>
<dbReference type="EMBL" id="FUYC01000004">
    <property type="protein sequence ID" value="SKA80939.1"/>
    <property type="molecule type" value="Genomic_DNA"/>
</dbReference>
<dbReference type="GO" id="GO:0009288">
    <property type="term" value="C:bacterial-type flagellum"/>
    <property type="evidence" value="ECO:0007669"/>
    <property type="project" value="InterPro"/>
</dbReference>
<accession>A0A1T4WUJ2</accession>
<dbReference type="Proteomes" id="UP000190027">
    <property type="component" value="Unassembled WGS sequence"/>
</dbReference>
<dbReference type="AlphaFoldDB" id="A0A1T4WUJ2"/>
<organism evidence="1 2">
    <name type="scientific">Paucidesulfovibrio gracilis DSM 16080</name>
    <dbReference type="NCBI Taxonomy" id="1121449"/>
    <lineage>
        <taxon>Bacteria</taxon>
        <taxon>Pseudomonadati</taxon>
        <taxon>Thermodesulfobacteriota</taxon>
        <taxon>Desulfovibrionia</taxon>
        <taxon>Desulfovibrionales</taxon>
        <taxon>Desulfovibrionaceae</taxon>
        <taxon>Paucidesulfovibrio</taxon>
    </lineage>
</organism>
<name>A0A1T4WUJ2_9BACT</name>
<evidence type="ECO:0000313" key="2">
    <source>
        <dbReference type="Proteomes" id="UP000190027"/>
    </source>
</evidence>
<reference evidence="1 2" key="1">
    <citation type="submission" date="2017-02" db="EMBL/GenBank/DDBJ databases">
        <authorList>
            <person name="Peterson S.W."/>
        </authorList>
    </citation>
    <scope>NUCLEOTIDE SEQUENCE [LARGE SCALE GENOMIC DNA]</scope>
    <source>
        <strain evidence="1 2">DSM 16080</strain>
    </source>
</reference>
<dbReference type="Pfam" id="PF04344">
    <property type="entry name" value="CheZ"/>
    <property type="match status" value="1"/>
</dbReference>
<proteinExistence type="predicted"/>
<dbReference type="SUPFAM" id="SSF75708">
    <property type="entry name" value="Chemotaxis phosphatase CheZ"/>
    <property type="match status" value="1"/>
</dbReference>